<dbReference type="Proteomes" id="UP000001734">
    <property type="component" value="Plasmid pKP187"/>
</dbReference>
<dbReference type="AlphaFoldDB" id="B5RK91"/>
<dbReference type="KEGG" id="kpe:KPK_A0170"/>
<geneLocation type="plasmid" evidence="1 2">
    <name>pKP187</name>
</geneLocation>
<proteinExistence type="predicted"/>
<accession>B5RK91</accession>
<evidence type="ECO:0000313" key="1">
    <source>
        <dbReference type="EMBL" id="ACI12043.1"/>
    </source>
</evidence>
<dbReference type="HOGENOM" id="CLU_3080832_0_0_6"/>
<reference evidence="1 2" key="1">
    <citation type="journal article" date="2008" name="PLoS Genet.">
        <title>Complete genome sequence of the N2-fixing broad host range endophyte Klebsiella pneumoniae 342 and virulence predictions verified in mice.</title>
        <authorList>
            <person name="Fouts D.E."/>
            <person name="Tyler H.L."/>
            <person name="DeBoy R.T."/>
            <person name="Daugherty S."/>
            <person name="Ren Q."/>
            <person name="Badger J.H."/>
            <person name="Durkin A.S."/>
            <person name="Huot H."/>
            <person name="Shrivastava S."/>
            <person name="Kothari S."/>
            <person name="Dodson R.J."/>
            <person name="Mohamoud Y."/>
            <person name="Khouri H."/>
            <person name="Roesch L.F."/>
            <person name="Krogfelt K.A."/>
            <person name="Struve C."/>
            <person name="Triplett E.W."/>
            <person name="Methe B.A."/>
        </authorList>
    </citation>
    <scope>NUCLEOTIDE SEQUENCE [LARGE SCALE GENOMIC DNA]</scope>
    <source>
        <strain evidence="1 2">342</strain>
        <plasmid evidence="2">Plasmid pKP187</plasmid>
    </source>
</reference>
<keyword evidence="1" id="KW-0614">Plasmid</keyword>
<name>B5RK91_KLEV3</name>
<sequence length="52" mass="5604">MRSGPATQYVAVLSADSEAICCVLPRHVTARSPPENAALLIPSPWYTSGKYK</sequence>
<organism evidence="1 2">
    <name type="scientific">Klebsiella variicola (strain 342)</name>
    <name type="common">Klebsiella pneumoniae</name>
    <dbReference type="NCBI Taxonomy" id="507522"/>
    <lineage>
        <taxon>Bacteria</taxon>
        <taxon>Pseudomonadati</taxon>
        <taxon>Pseudomonadota</taxon>
        <taxon>Gammaproteobacteria</taxon>
        <taxon>Enterobacterales</taxon>
        <taxon>Enterobacteriaceae</taxon>
        <taxon>Klebsiella/Raoultella group</taxon>
        <taxon>Klebsiella</taxon>
        <taxon>Klebsiella pneumoniae complex</taxon>
    </lineage>
</organism>
<gene>
    <name evidence="1" type="ordered locus">KPK_A0170</name>
</gene>
<dbReference type="BioCyc" id="KPNE507522:GI0B-5701-MONOMER"/>
<evidence type="ECO:0000313" key="2">
    <source>
        <dbReference type="Proteomes" id="UP000001734"/>
    </source>
</evidence>
<dbReference type="EMBL" id="CP000965">
    <property type="protein sequence ID" value="ACI12043.1"/>
    <property type="molecule type" value="Genomic_DNA"/>
</dbReference>
<protein>
    <submittedName>
        <fullName evidence="1">Uncharacterized protein</fullName>
    </submittedName>
</protein>